<dbReference type="EMBL" id="JBIRWE010000001">
    <property type="protein sequence ID" value="MFI1963185.1"/>
    <property type="molecule type" value="Genomic_DNA"/>
</dbReference>
<reference evidence="1 2" key="1">
    <citation type="submission" date="2024-10" db="EMBL/GenBank/DDBJ databases">
        <title>The Natural Products Discovery Center: Release of the First 8490 Sequenced Strains for Exploring Actinobacteria Biosynthetic Diversity.</title>
        <authorList>
            <person name="Kalkreuter E."/>
            <person name="Kautsar S.A."/>
            <person name="Yang D."/>
            <person name="Bader C.D."/>
            <person name="Teijaro C.N."/>
            <person name="Fluegel L."/>
            <person name="Davis C.M."/>
            <person name="Simpson J.R."/>
            <person name="Lauterbach L."/>
            <person name="Steele A.D."/>
            <person name="Gui C."/>
            <person name="Meng S."/>
            <person name="Li G."/>
            <person name="Viehrig K."/>
            <person name="Ye F."/>
            <person name="Su P."/>
            <person name="Kiefer A.F."/>
            <person name="Nichols A."/>
            <person name="Cepeda A.J."/>
            <person name="Yan W."/>
            <person name="Fan B."/>
            <person name="Jiang Y."/>
            <person name="Adhikari A."/>
            <person name="Zheng C.-J."/>
            <person name="Schuster L."/>
            <person name="Cowan T.M."/>
            <person name="Smanski M.J."/>
            <person name="Chevrette M.G."/>
            <person name="De Carvalho L.P.S."/>
            <person name="Shen B."/>
        </authorList>
    </citation>
    <scope>NUCLEOTIDE SEQUENCE [LARGE SCALE GENOMIC DNA]</scope>
    <source>
        <strain evidence="1 2">NPDC020327</strain>
    </source>
</reference>
<evidence type="ECO:0000313" key="2">
    <source>
        <dbReference type="Proteomes" id="UP001611548"/>
    </source>
</evidence>
<comment type="caution">
    <text evidence="1">The sequence shown here is derived from an EMBL/GenBank/DDBJ whole genome shotgun (WGS) entry which is preliminary data.</text>
</comment>
<gene>
    <name evidence="1" type="ORF">ACH429_03445</name>
</gene>
<dbReference type="Proteomes" id="UP001611548">
    <property type="component" value="Unassembled WGS sequence"/>
</dbReference>
<keyword evidence="2" id="KW-1185">Reference proteome</keyword>
<sequence>MREQSITVAPIGFGIARIAVWGGREATGRFLPTPAYFMPRRVPSKAPDFGGLEARPAERTAVPANDVIDRLKFPLSLALPGYNSCSWFDNKENLTSVGLWTEDGSTAVSDAGGKVRQIGHQRLWDTVEELAEVFPGGIPLREDFGLTITSEGQRAWYQDPEGPSWPLPTQ</sequence>
<accession>A0ABW7UKJ2</accession>
<proteinExistence type="predicted"/>
<evidence type="ECO:0000313" key="1">
    <source>
        <dbReference type="EMBL" id="MFI1963185.1"/>
    </source>
</evidence>
<name>A0ABW7UKJ2_9ACTN</name>
<protein>
    <submittedName>
        <fullName evidence="1">Uncharacterized protein</fullName>
    </submittedName>
</protein>
<dbReference type="RefSeq" id="WP_055472087.1">
    <property type="nucleotide sequence ID" value="NZ_JBIRWE010000001.1"/>
</dbReference>
<organism evidence="1 2">
    <name type="scientific">Streptomyces pathocidini</name>
    <dbReference type="NCBI Taxonomy" id="1650571"/>
    <lineage>
        <taxon>Bacteria</taxon>
        <taxon>Bacillati</taxon>
        <taxon>Actinomycetota</taxon>
        <taxon>Actinomycetes</taxon>
        <taxon>Kitasatosporales</taxon>
        <taxon>Streptomycetaceae</taxon>
        <taxon>Streptomyces</taxon>
    </lineage>
</organism>